<dbReference type="Pfam" id="PF13193">
    <property type="entry name" value="AMP-binding_C"/>
    <property type="match status" value="1"/>
</dbReference>
<dbReference type="PROSITE" id="PS00455">
    <property type="entry name" value="AMP_BINDING"/>
    <property type="match status" value="1"/>
</dbReference>
<dbReference type="PANTHER" id="PTHR43201:SF8">
    <property type="entry name" value="ACYL-COA SYNTHETASE FAMILY MEMBER 3"/>
    <property type="match status" value="1"/>
</dbReference>
<sequence>MNLAKILSHKAQQYKDKPAILFGGVWHAYGDIDKQVQRYACMLTRLGVKPGDRVAIQLPKGMEFIFFELGVMSVGGIVLPLNADYKADEVDYFVSDSASSLFVTDSERFERSHSVLGNMRGLEILLVDSGGARPCRTLRSELARTDPDFVRPYPTGDHDTAMIIYTSGTTGRSKGAMLTHRNLIANTEALYKMWRWSENDVLLHVLPLFHVHGLFVALHGGLYAGAAIIMHEKFDPAATWAAIESQRCTILMGVPTIYQRLIHQWELMERKPDLSSMRVFISGSAPLLENLFNRFEEKTGFRILERYGMTEAGMIASNPIETDKRKARSVGYPLPGTEVRIIRDNGVDAAPGAIGEVWIRGESVFKGYWQMPEKTRESFEGEWFKTGDLGYQDPEDSNRLYLVGRSKELIISGGYNVYPKEIEDVLETHEAVREAAVVGIPDEDFGEKVVAFVALHKGADVSGEALISFCKARLAGYKCPKRIVKMDALPRNAMGKLQKTALQRSFTHRD</sequence>
<comment type="similarity">
    <text evidence="1">Belongs to the ATP-dependent AMP-binding enzyme family.</text>
</comment>
<dbReference type="FunFam" id="3.30.300.30:FF:000008">
    <property type="entry name" value="2,3-dihydroxybenzoate-AMP ligase"/>
    <property type="match status" value="1"/>
</dbReference>
<dbReference type="Gene3D" id="3.30.300.30">
    <property type="match status" value="1"/>
</dbReference>
<dbReference type="GO" id="GO:0031956">
    <property type="term" value="F:medium-chain fatty acid-CoA ligase activity"/>
    <property type="evidence" value="ECO:0007669"/>
    <property type="project" value="TreeGrafter"/>
</dbReference>
<dbReference type="EMBL" id="DTGT01000161">
    <property type="protein sequence ID" value="HGH60676.1"/>
    <property type="molecule type" value="Genomic_DNA"/>
</dbReference>
<accession>A0A7C4EW44</accession>
<name>A0A7C4EW44_9BACT</name>
<keyword evidence="2 5" id="KW-0436">Ligase</keyword>
<dbReference type="InterPro" id="IPR045851">
    <property type="entry name" value="AMP-bd_C_sf"/>
</dbReference>
<proteinExistence type="inferred from homology"/>
<evidence type="ECO:0000259" key="3">
    <source>
        <dbReference type="Pfam" id="PF00501"/>
    </source>
</evidence>
<dbReference type="Pfam" id="PF00501">
    <property type="entry name" value="AMP-binding"/>
    <property type="match status" value="1"/>
</dbReference>
<dbReference type="InterPro" id="IPR042099">
    <property type="entry name" value="ANL_N_sf"/>
</dbReference>
<comment type="caution">
    <text evidence="5">The sequence shown here is derived from an EMBL/GenBank/DDBJ whole genome shotgun (WGS) entry which is preliminary data.</text>
</comment>
<reference evidence="5" key="1">
    <citation type="journal article" date="2020" name="mSystems">
        <title>Genome- and Community-Level Interaction Insights into Carbon Utilization and Element Cycling Functions of Hydrothermarchaeota in Hydrothermal Sediment.</title>
        <authorList>
            <person name="Zhou Z."/>
            <person name="Liu Y."/>
            <person name="Xu W."/>
            <person name="Pan J."/>
            <person name="Luo Z.H."/>
            <person name="Li M."/>
        </authorList>
    </citation>
    <scope>NUCLEOTIDE SEQUENCE [LARGE SCALE GENOMIC DNA]</scope>
    <source>
        <strain evidence="5">SpSt-769</strain>
    </source>
</reference>
<dbReference type="PANTHER" id="PTHR43201">
    <property type="entry name" value="ACYL-COA SYNTHETASE"/>
    <property type="match status" value="1"/>
</dbReference>
<dbReference type="InterPro" id="IPR025110">
    <property type="entry name" value="AMP-bd_C"/>
</dbReference>
<organism evidence="5">
    <name type="scientific">Desulfomonile tiedjei</name>
    <dbReference type="NCBI Taxonomy" id="2358"/>
    <lineage>
        <taxon>Bacteria</taxon>
        <taxon>Pseudomonadati</taxon>
        <taxon>Thermodesulfobacteriota</taxon>
        <taxon>Desulfomonilia</taxon>
        <taxon>Desulfomonilales</taxon>
        <taxon>Desulfomonilaceae</taxon>
        <taxon>Desulfomonile</taxon>
    </lineage>
</organism>
<dbReference type="SUPFAM" id="SSF56801">
    <property type="entry name" value="Acetyl-CoA synthetase-like"/>
    <property type="match status" value="1"/>
</dbReference>
<dbReference type="GO" id="GO:0006631">
    <property type="term" value="P:fatty acid metabolic process"/>
    <property type="evidence" value="ECO:0007669"/>
    <property type="project" value="TreeGrafter"/>
</dbReference>
<feature type="domain" description="AMP-dependent synthetase/ligase" evidence="3">
    <location>
        <begin position="8"/>
        <end position="369"/>
    </location>
</feature>
<dbReference type="InterPro" id="IPR000873">
    <property type="entry name" value="AMP-dep_synth/lig_dom"/>
</dbReference>
<evidence type="ECO:0000259" key="4">
    <source>
        <dbReference type="Pfam" id="PF13193"/>
    </source>
</evidence>
<gene>
    <name evidence="5" type="ORF">ENV54_05190</name>
</gene>
<feature type="domain" description="AMP-binding enzyme C-terminal" evidence="4">
    <location>
        <begin position="421"/>
        <end position="496"/>
    </location>
</feature>
<dbReference type="NCBIfam" id="NF005702">
    <property type="entry name" value="PRK07514.1"/>
    <property type="match status" value="1"/>
</dbReference>
<dbReference type="InterPro" id="IPR020845">
    <property type="entry name" value="AMP-binding_CS"/>
</dbReference>
<dbReference type="AlphaFoldDB" id="A0A7C4EW44"/>
<protein>
    <submittedName>
        <fullName evidence="5">O-succinylbenzoate--CoA ligase</fullName>
    </submittedName>
</protein>
<evidence type="ECO:0000256" key="2">
    <source>
        <dbReference type="ARBA" id="ARBA00022598"/>
    </source>
</evidence>
<evidence type="ECO:0000256" key="1">
    <source>
        <dbReference type="ARBA" id="ARBA00006432"/>
    </source>
</evidence>
<dbReference type="Gene3D" id="3.40.50.12780">
    <property type="entry name" value="N-terminal domain of ligase-like"/>
    <property type="match status" value="1"/>
</dbReference>
<evidence type="ECO:0000313" key="5">
    <source>
        <dbReference type="EMBL" id="HGH60676.1"/>
    </source>
</evidence>